<evidence type="ECO:0000313" key="2">
    <source>
        <dbReference type="EMBL" id="MBH0114374.1"/>
    </source>
</evidence>
<evidence type="ECO:0000313" key="3">
    <source>
        <dbReference type="Proteomes" id="UP000617634"/>
    </source>
</evidence>
<feature type="transmembrane region" description="Helical" evidence="1">
    <location>
        <begin position="37"/>
        <end position="57"/>
    </location>
</feature>
<keyword evidence="1" id="KW-0812">Transmembrane</keyword>
<reference evidence="2" key="1">
    <citation type="submission" date="2020-11" db="EMBL/GenBank/DDBJ databases">
        <title>Novosphingobium aureum sp. nov., a marine bacterium isolated from sediment of a salt flat.</title>
        <authorList>
            <person name="Yoo Y."/>
            <person name="Kim J.-J."/>
        </authorList>
    </citation>
    <scope>NUCLEOTIDE SEQUENCE</scope>
    <source>
        <strain evidence="2">YJ-S2-02</strain>
    </source>
</reference>
<keyword evidence="3" id="KW-1185">Reference proteome</keyword>
<keyword evidence="1" id="KW-0472">Membrane</keyword>
<comment type="caution">
    <text evidence="2">The sequence shown here is derived from an EMBL/GenBank/DDBJ whole genome shotgun (WGS) entry which is preliminary data.</text>
</comment>
<gene>
    <name evidence="2" type="ORF">I5E68_15625</name>
</gene>
<proteinExistence type="predicted"/>
<dbReference type="RefSeq" id="WP_197165618.1">
    <property type="nucleotide sequence ID" value="NZ_JADZGI010000002.1"/>
</dbReference>
<dbReference type="Proteomes" id="UP000617634">
    <property type="component" value="Unassembled WGS sequence"/>
</dbReference>
<evidence type="ECO:0000256" key="1">
    <source>
        <dbReference type="SAM" id="Phobius"/>
    </source>
</evidence>
<name>A0A931HFD9_9SPHN</name>
<sequence>MIALLWLIVSLLVLVAASVFALAILGWLVVLALRMAAAMAAAMAVGLVVGFGSEWLLNSHLSEGPYASAIGVGLGLLSGLRVFSRLMVAGAPSSKSRNTVSLTRPGDDDKVIEPMVDKPVAEAWQLALRLSPDDERERLRQSRVSCSDFLHLVERGELTMDLEAIEHAVLIRKQLPSLVLTTERAVRGEVGENHEAVLRNMAEHLVGFGRLAQAILDRHRQALEDQLVILDAHLTNKLRNRNDGEGL</sequence>
<feature type="transmembrane region" description="Helical" evidence="1">
    <location>
        <begin position="6"/>
        <end position="30"/>
    </location>
</feature>
<organism evidence="2 3">
    <name type="scientific">Novosphingobium aureum</name>
    <dbReference type="NCBI Taxonomy" id="2792964"/>
    <lineage>
        <taxon>Bacteria</taxon>
        <taxon>Pseudomonadati</taxon>
        <taxon>Pseudomonadota</taxon>
        <taxon>Alphaproteobacteria</taxon>
        <taxon>Sphingomonadales</taxon>
        <taxon>Sphingomonadaceae</taxon>
        <taxon>Novosphingobium</taxon>
    </lineage>
</organism>
<keyword evidence="1" id="KW-1133">Transmembrane helix</keyword>
<accession>A0A931HFD9</accession>
<dbReference type="AlphaFoldDB" id="A0A931HFD9"/>
<dbReference type="EMBL" id="JADZGI010000002">
    <property type="protein sequence ID" value="MBH0114374.1"/>
    <property type="molecule type" value="Genomic_DNA"/>
</dbReference>
<protein>
    <submittedName>
        <fullName evidence="2">Uncharacterized protein</fullName>
    </submittedName>
</protein>
<feature type="transmembrane region" description="Helical" evidence="1">
    <location>
        <begin position="69"/>
        <end position="88"/>
    </location>
</feature>